<dbReference type="PANTHER" id="PTHR10963:SF55">
    <property type="entry name" value="GLYCOSIDE HYDROLASE FAMILY 16 PROTEIN"/>
    <property type="match status" value="1"/>
</dbReference>
<dbReference type="CDD" id="cd00161">
    <property type="entry name" value="beta-trefoil_Ricin-like"/>
    <property type="match status" value="1"/>
</dbReference>
<keyword evidence="3" id="KW-0378">Hydrolase</keyword>
<dbReference type="OrthoDB" id="9809583at2"/>
<protein>
    <recommendedName>
        <fullName evidence="6">GH16 domain-containing protein</fullName>
    </recommendedName>
</protein>
<dbReference type="SUPFAM" id="SSF50370">
    <property type="entry name" value="Ricin B-like lectins"/>
    <property type="match status" value="1"/>
</dbReference>
<comment type="caution">
    <text evidence="7">The sequence shown here is derived from an EMBL/GenBank/DDBJ whole genome shotgun (WGS) entry which is preliminary data.</text>
</comment>
<dbReference type="SUPFAM" id="SSF49899">
    <property type="entry name" value="Concanavalin A-like lectins/glucanases"/>
    <property type="match status" value="1"/>
</dbReference>
<keyword evidence="2 5" id="KW-0732">Signal</keyword>
<comment type="similarity">
    <text evidence="1">Belongs to the glycosyl hydrolase 16 family.</text>
</comment>
<dbReference type="InterPro" id="IPR000757">
    <property type="entry name" value="Beta-glucanase-like"/>
</dbReference>
<dbReference type="PROSITE" id="PS51762">
    <property type="entry name" value="GH16_2"/>
    <property type="match status" value="1"/>
</dbReference>
<dbReference type="STRING" id="1331007.AALB_3852"/>
<dbReference type="InterPro" id="IPR013320">
    <property type="entry name" value="ConA-like_dom_sf"/>
</dbReference>
<sequence length="443" mass="50831">MLFRNTLLLAATSLVFSLQAKDWADYDVPADPGFGNTWELIDAFSDDFNYQGKNQQFSEKWNDHYHNAWTGPGLTIWSSDHSDVVDGKLVIKAARKPDTDKVHLGVVTSKTPIIYPVYMEAKIKVANQVLSSNFWLLSADDKRELDILEIYGSDRANHHKHSRHANTNYHVFIRDEESNEIIRDIGSQQHHFLPNEAPYRDNFHRFGAYWIDPWNVEFYIDGRLVRRLNKTSLKDPENLGLDREMFMIIDMEDHDWRSSVGHIASDEDLADETRNKMLVDWVRVYVPVKADASQQELGPVKLPTDVAGLSLRHSTKCFEIRNPRSEKGARYRQSYCSHRGQQQKFTFTEQVSEQGQQVSIKNTANDFCVAAREGKQDLRQQPCDEQSAAQSWLLSNKGHNWFSIKNLATGECLEMAKGSKKNGKNLSLGECDGSEHQSFKFVN</sequence>
<dbReference type="GO" id="GO:0005975">
    <property type="term" value="P:carbohydrate metabolic process"/>
    <property type="evidence" value="ECO:0007669"/>
    <property type="project" value="InterPro"/>
</dbReference>
<accession>R9PQV9</accession>
<dbReference type="Proteomes" id="UP000014461">
    <property type="component" value="Unassembled WGS sequence"/>
</dbReference>
<organism evidence="7 8">
    <name type="scientific">Agarivorans albus MKT 106</name>
    <dbReference type="NCBI Taxonomy" id="1331007"/>
    <lineage>
        <taxon>Bacteria</taxon>
        <taxon>Pseudomonadati</taxon>
        <taxon>Pseudomonadota</taxon>
        <taxon>Gammaproteobacteria</taxon>
        <taxon>Alteromonadales</taxon>
        <taxon>Alteromonadaceae</taxon>
        <taxon>Agarivorans</taxon>
    </lineage>
</organism>
<dbReference type="InterPro" id="IPR050546">
    <property type="entry name" value="Glycosyl_Hydrlase_16"/>
</dbReference>
<keyword evidence="8" id="KW-1185">Reference proteome</keyword>
<dbReference type="Pfam" id="PF00652">
    <property type="entry name" value="Ricin_B_lectin"/>
    <property type="match status" value="1"/>
</dbReference>
<dbReference type="Pfam" id="PF00722">
    <property type="entry name" value="Glyco_hydro_16"/>
    <property type="match status" value="1"/>
</dbReference>
<proteinExistence type="inferred from homology"/>
<evidence type="ECO:0000256" key="3">
    <source>
        <dbReference type="ARBA" id="ARBA00022801"/>
    </source>
</evidence>
<evidence type="ECO:0000256" key="2">
    <source>
        <dbReference type="ARBA" id="ARBA00022729"/>
    </source>
</evidence>
<keyword evidence="4" id="KW-0326">Glycosidase</keyword>
<dbReference type="PANTHER" id="PTHR10963">
    <property type="entry name" value="GLYCOSYL HYDROLASE-RELATED"/>
    <property type="match status" value="1"/>
</dbReference>
<dbReference type="InterPro" id="IPR000772">
    <property type="entry name" value="Ricin_B_lectin"/>
</dbReference>
<dbReference type="InterPro" id="IPR035992">
    <property type="entry name" value="Ricin_B-like_lectins"/>
</dbReference>
<evidence type="ECO:0000259" key="6">
    <source>
        <dbReference type="PROSITE" id="PS51762"/>
    </source>
</evidence>
<dbReference type="Gene3D" id="2.60.120.200">
    <property type="match status" value="1"/>
</dbReference>
<reference evidence="7" key="1">
    <citation type="journal article" date="2013" name="Genome Announc.">
        <title>Draft Genome Sequence of Agarivorans albus Strain MKT 106T, an Agarolytic Marine Bacterium.</title>
        <authorList>
            <person name="Yasuike M."/>
            <person name="Nakamura Y."/>
            <person name="Kai W."/>
            <person name="Fujiwara A."/>
            <person name="Fukui Y."/>
            <person name="Satomi M."/>
            <person name="Sano M."/>
        </authorList>
    </citation>
    <scope>NUCLEOTIDE SEQUENCE [LARGE SCALE GENOMIC DNA]</scope>
</reference>
<evidence type="ECO:0000256" key="1">
    <source>
        <dbReference type="ARBA" id="ARBA00006865"/>
    </source>
</evidence>
<evidence type="ECO:0000313" key="8">
    <source>
        <dbReference type="Proteomes" id="UP000014461"/>
    </source>
</evidence>
<dbReference type="GO" id="GO:0033916">
    <property type="term" value="F:beta-agarase activity"/>
    <property type="evidence" value="ECO:0007669"/>
    <property type="project" value="InterPro"/>
</dbReference>
<dbReference type="EMBL" id="BARX01000033">
    <property type="protein sequence ID" value="GAD03772.1"/>
    <property type="molecule type" value="Genomic_DNA"/>
</dbReference>
<feature type="signal peptide" evidence="5">
    <location>
        <begin position="1"/>
        <end position="20"/>
    </location>
</feature>
<dbReference type="CDD" id="cd02178">
    <property type="entry name" value="GH16_beta_agarase"/>
    <property type="match status" value="1"/>
</dbReference>
<evidence type="ECO:0000256" key="5">
    <source>
        <dbReference type="SAM" id="SignalP"/>
    </source>
</evidence>
<name>R9PQV9_AGAAL</name>
<dbReference type="InterPro" id="IPR016287">
    <property type="entry name" value="Beta_agarase"/>
</dbReference>
<dbReference type="Gene3D" id="2.80.10.50">
    <property type="match status" value="1"/>
</dbReference>
<feature type="chain" id="PRO_5004478853" description="GH16 domain-containing protein" evidence="5">
    <location>
        <begin position="21"/>
        <end position="443"/>
    </location>
</feature>
<dbReference type="RefSeq" id="WP_016403539.1">
    <property type="nucleotide sequence ID" value="NZ_BARX01000033.1"/>
</dbReference>
<dbReference type="PROSITE" id="PS50231">
    <property type="entry name" value="RICIN_B_LECTIN"/>
    <property type="match status" value="1"/>
</dbReference>
<gene>
    <name evidence="7" type="ORF">AALB_3852</name>
</gene>
<dbReference type="SMART" id="SM00458">
    <property type="entry name" value="RICIN"/>
    <property type="match status" value="1"/>
</dbReference>
<dbReference type="AlphaFoldDB" id="R9PQV9"/>
<evidence type="ECO:0000313" key="7">
    <source>
        <dbReference type="EMBL" id="GAD03772.1"/>
    </source>
</evidence>
<evidence type="ECO:0000256" key="4">
    <source>
        <dbReference type="ARBA" id="ARBA00023295"/>
    </source>
</evidence>
<feature type="domain" description="GH16" evidence="6">
    <location>
        <begin position="21"/>
        <end position="290"/>
    </location>
</feature>